<keyword evidence="4" id="KW-1185">Reference proteome</keyword>
<dbReference type="EMBL" id="WOSY01000005">
    <property type="protein sequence ID" value="NHN88321.1"/>
    <property type="molecule type" value="Genomic_DNA"/>
</dbReference>
<evidence type="ECO:0000313" key="3">
    <source>
        <dbReference type="EMBL" id="NHN88321.1"/>
    </source>
</evidence>
<dbReference type="InterPro" id="IPR005158">
    <property type="entry name" value="BTAD"/>
</dbReference>
<dbReference type="InterPro" id="IPR051677">
    <property type="entry name" value="AfsR-DnrI-RedD_regulator"/>
</dbReference>
<gene>
    <name evidence="3" type="ORF">GOB81_06720</name>
</gene>
<reference evidence="3 4" key="1">
    <citation type="journal article" date="2020" name="Int. J. Syst. Evol. Microbiol.">
        <title>Novel acetic acid bacteria from cider fermentations: Acetobacter conturbans sp. nov. and Acetobacter fallax sp. nov.</title>
        <authorList>
            <person name="Sombolestani A.S."/>
            <person name="Cleenwerck I."/>
            <person name="Cnockaert M."/>
            <person name="Borremans W."/>
            <person name="Wieme A.D."/>
            <person name="De Vuyst L."/>
            <person name="Vandamme P."/>
        </authorList>
    </citation>
    <scope>NUCLEOTIDE SEQUENCE [LARGE SCALE GENOMIC DNA]</scope>
    <source>
        <strain evidence="3 4">LMG 1627</strain>
    </source>
</reference>
<dbReference type="PANTHER" id="PTHR35807">
    <property type="entry name" value="TRANSCRIPTIONAL REGULATOR REDD-RELATED"/>
    <property type="match status" value="1"/>
</dbReference>
<feature type="region of interest" description="Disordered" evidence="1">
    <location>
        <begin position="248"/>
        <end position="269"/>
    </location>
</feature>
<evidence type="ECO:0000259" key="2">
    <source>
        <dbReference type="SMART" id="SM01043"/>
    </source>
</evidence>
<dbReference type="InterPro" id="IPR011990">
    <property type="entry name" value="TPR-like_helical_dom_sf"/>
</dbReference>
<dbReference type="InterPro" id="IPR036388">
    <property type="entry name" value="WH-like_DNA-bd_sf"/>
</dbReference>
<evidence type="ECO:0000313" key="4">
    <source>
        <dbReference type="Proteomes" id="UP000631653"/>
    </source>
</evidence>
<dbReference type="Gene3D" id="1.10.10.10">
    <property type="entry name" value="Winged helix-like DNA-binding domain superfamily/Winged helix DNA-binding domain"/>
    <property type="match status" value="1"/>
</dbReference>
<dbReference type="RefSeq" id="WP_173569617.1">
    <property type="nucleotide sequence ID" value="NZ_WOSY01000005.1"/>
</dbReference>
<proteinExistence type="predicted"/>
<dbReference type="Proteomes" id="UP000631653">
    <property type="component" value="Unassembled WGS sequence"/>
</dbReference>
<dbReference type="Pfam" id="PF03704">
    <property type="entry name" value="BTAD"/>
    <property type="match status" value="1"/>
</dbReference>
<accession>A0ABX0JXX2</accession>
<dbReference type="SUPFAM" id="SSF48452">
    <property type="entry name" value="TPR-like"/>
    <property type="match status" value="1"/>
</dbReference>
<sequence>MGLFGTIKPGLRKSEAAILHLDLLGSLSIKLLDGTTITPTGAKTRGLLAILALSDRRPVTRKNLAHLLWSRRSDEQARASLRQEIHRLAEALSPLGTDILDTQRHALALKPVLTLVDAERYLNATPSGILKLPETDAALLTDLDAVDPALDEWLTAQRTRLRAHLISTLEQAQITLQDPEQRIVAANRILRLDRLNENAWKVLLRELGRTGDTSAALFAAEQCLVTFRDTFASEPGSAIMALIQELRSPQAGDRQGNTESSRHEREDVTQSLRDAYRATGNSRTVESWAALSRTVASIGFASRRQETRSPKDVVLENVLELTATGLTGFDFLSVFPPASTPHAADGETKSLGDYLIGTKLQTGSPPGDTSRPLTRLIVRVTDERRDGVIIWAERFTLTNDNFDELAAIMTTEIGWRIAMAEARNSAHRGAEDLSPLEAGLRAFAVLNRKNTTDFPQIESLMDSALRRDPDHPFLLLVFALFNLVRFREEWSATPGGPDHSAAIDTVRRMLAAYPETLPGRLLLARLLLDRPAERTAALRLLEETRIFTPAHGVTITLEAYAELVSGHPEAAALRLDSFRRSHPTHPCVDLFDADFVLIFLLGGRISDAIERSRISLCITPTRPVMLALHLAALVALQTEEGQDTSSEQAIILSQLRKLEPSFSLAMVDRHCSFLPPALCATLCTLMMQAGIPETSPVLNKRGQGALGVNPATGYESASVAPSSSVP</sequence>
<dbReference type="Gene3D" id="1.25.40.10">
    <property type="entry name" value="Tetratricopeptide repeat domain"/>
    <property type="match status" value="1"/>
</dbReference>
<dbReference type="SMART" id="SM01043">
    <property type="entry name" value="BTAD"/>
    <property type="match status" value="1"/>
</dbReference>
<feature type="domain" description="Bacterial transcriptional activator" evidence="2">
    <location>
        <begin position="116"/>
        <end position="247"/>
    </location>
</feature>
<comment type="caution">
    <text evidence="3">The sequence shown here is derived from an EMBL/GenBank/DDBJ whole genome shotgun (WGS) entry which is preliminary data.</text>
</comment>
<name>A0ABX0JXX2_9PROT</name>
<organism evidence="3 4">
    <name type="scientific">Acetobacter conturbans</name>
    <dbReference type="NCBI Taxonomy" id="1737472"/>
    <lineage>
        <taxon>Bacteria</taxon>
        <taxon>Pseudomonadati</taxon>
        <taxon>Pseudomonadota</taxon>
        <taxon>Alphaproteobacteria</taxon>
        <taxon>Acetobacterales</taxon>
        <taxon>Acetobacteraceae</taxon>
        <taxon>Acetobacter</taxon>
    </lineage>
</organism>
<evidence type="ECO:0000256" key="1">
    <source>
        <dbReference type="SAM" id="MobiDB-lite"/>
    </source>
</evidence>
<protein>
    <submittedName>
        <fullName evidence="3">Helix-turn-helix domain-containing protein</fullName>
    </submittedName>
</protein>